<evidence type="ECO:0000313" key="4">
    <source>
        <dbReference type="Proteomes" id="UP001164390"/>
    </source>
</evidence>
<gene>
    <name evidence="3" type="ORF">L0C25_07925</name>
</gene>
<dbReference type="KEGG" id="sgrg:L0C25_07925"/>
<feature type="region of interest" description="Disordered" evidence="1">
    <location>
        <begin position="592"/>
        <end position="757"/>
    </location>
</feature>
<dbReference type="CDD" id="cd00761">
    <property type="entry name" value="Glyco_tranf_GTA_type"/>
    <property type="match status" value="1"/>
</dbReference>
<proteinExistence type="predicted"/>
<feature type="compositionally biased region" description="Basic and acidic residues" evidence="1">
    <location>
        <begin position="697"/>
        <end position="721"/>
    </location>
</feature>
<protein>
    <submittedName>
        <fullName evidence="3">Glycosyltransferase</fullName>
    </submittedName>
</protein>
<feature type="compositionally biased region" description="Basic residues" evidence="1">
    <location>
        <begin position="722"/>
        <end position="731"/>
    </location>
</feature>
<evidence type="ECO:0000313" key="3">
    <source>
        <dbReference type="EMBL" id="UYM06993.1"/>
    </source>
</evidence>
<dbReference type="Proteomes" id="UP001164390">
    <property type="component" value="Chromosome"/>
</dbReference>
<organism evidence="3 4">
    <name type="scientific">Solicola gregarius</name>
    <dbReference type="NCBI Taxonomy" id="2908642"/>
    <lineage>
        <taxon>Bacteria</taxon>
        <taxon>Bacillati</taxon>
        <taxon>Actinomycetota</taxon>
        <taxon>Actinomycetes</taxon>
        <taxon>Propionibacteriales</taxon>
        <taxon>Nocardioidaceae</taxon>
        <taxon>Solicola</taxon>
    </lineage>
</organism>
<dbReference type="PANTHER" id="PTHR22916">
    <property type="entry name" value="GLYCOSYLTRANSFERASE"/>
    <property type="match status" value="1"/>
</dbReference>
<dbReference type="RefSeq" id="WP_271635936.1">
    <property type="nucleotide sequence ID" value="NZ_CP094970.1"/>
</dbReference>
<dbReference type="AlphaFoldDB" id="A0AA46TKW0"/>
<dbReference type="InterPro" id="IPR029044">
    <property type="entry name" value="Nucleotide-diphossugar_trans"/>
</dbReference>
<keyword evidence="4" id="KW-1185">Reference proteome</keyword>
<dbReference type="GO" id="GO:0016758">
    <property type="term" value="F:hexosyltransferase activity"/>
    <property type="evidence" value="ECO:0007669"/>
    <property type="project" value="UniProtKB-ARBA"/>
</dbReference>
<reference evidence="3" key="1">
    <citation type="submission" date="2022-01" db="EMBL/GenBank/DDBJ databases">
        <title>Nocardioidaceae gen. sp. A5X3R13.</title>
        <authorList>
            <person name="Lopez Marin M.A."/>
            <person name="Uhlik O."/>
        </authorList>
    </citation>
    <scope>NUCLEOTIDE SEQUENCE</scope>
    <source>
        <strain evidence="3">A5X3R13</strain>
    </source>
</reference>
<dbReference type="InterPro" id="IPR001173">
    <property type="entry name" value="Glyco_trans_2-like"/>
</dbReference>
<feature type="compositionally biased region" description="Basic residues" evidence="1">
    <location>
        <begin position="629"/>
        <end position="638"/>
    </location>
</feature>
<dbReference type="Pfam" id="PF00535">
    <property type="entry name" value="Glycos_transf_2"/>
    <property type="match status" value="1"/>
</dbReference>
<dbReference type="SUPFAM" id="SSF53448">
    <property type="entry name" value="Nucleotide-diphospho-sugar transferases"/>
    <property type="match status" value="1"/>
</dbReference>
<dbReference type="Gene3D" id="3.90.550.10">
    <property type="entry name" value="Spore Coat Polysaccharide Biosynthesis Protein SpsA, Chain A"/>
    <property type="match status" value="1"/>
</dbReference>
<feature type="region of interest" description="Disordered" evidence="1">
    <location>
        <begin position="16"/>
        <end position="38"/>
    </location>
</feature>
<sequence>MTTRWTPRRIATGIGRRAKRLATAGSPETAGVPPTRSSPPAVSVILPIYNVENYLRECLDSVLAQRGGDLEVIVVDDGSPDRSADIAAEYAARDRRVRLVSRPNGGLGAARNTGLEHATGEYVAFVDSDDRLPPGALAAMLASARTSGSDMVVGSARRFSTTSVWKPTWVDDLHDRTRTGITIDDFPALVRNNYTWGKLYRRTFLTAQEATFREGVSYEDQPLITRLYIAASAIDVLPDVAYEYRAREDASSISQQTASLSDLRDRVSAWQESRREFAETASRAVYDAWLQTLFDAHFHWYLSSPGTVDLAYWATLRSAIVDLTDRAPQAIWDATPPERRVPIELARRNRRADVQEFVRCDGYLPQLFPATVVDGGVRHDLPFHDDPELDAALFVRRPEQLRLSHSVQRFSWADGSTMKIAGWAYIRHIDLVGRDVETTLVLRNERTGAEHTFASVGHDDPGFPPPDEDAWVDYHGGEFEFAVPMDEVVGANRRDGDVWHIRLRVSSLGFTVEDTVSRVRRSSSSGVPYSGELSNGDLITVMWRLHAPFRLGLRSLRVEAVDVALAGRSLRGTLSGPEANWVREVQIRSEAGSTLRAHGGSRRCVHPSGPARRPQRGGARRTAPVSGRRNARVRRGRPARPAQRTRDRRRRGPAGQRTRGRMHPAGRARARRVAARRVRRLRRGLGRRGCARHRPGTRTERRDHRGPAEEQEDRDPKQADPHRRRAVRRRSSAAQRRVPLRRPPVAGGDPRHDRRGARLRLRRADDGAAVGVSRVERCVAPTCPVA</sequence>
<evidence type="ECO:0000259" key="2">
    <source>
        <dbReference type="Pfam" id="PF00535"/>
    </source>
</evidence>
<dbReference type="PANTHER" id="PTHR22916:SF3">
    <property type="entry name" value="UDP-GLCNAC:BETAGAL BETA-1,3-N-ACETYLGLUCOSAMINYLTRANSFERASE-LIKE PROTEIN 1"/>
    <property type="match status" value="1"/>
</dbReference>
<evidence type="ECO:0000256" key="1">
    <source>
        <dbReference type="SAM" id="MobiDB-lite"/>
    </source>
</evidence>
<feature type="compositionally biased region" description="Basic residues" evidence="1">
    <location>
        <begin position="646"/>
        <end position="696"/>
    </location>
</feature>
<name>A0AA46TKW0_9ACTN</name>
<feature type="domain" description="Glycosyltransferase 2-like" evidence="2">
    <location>
        <begin position="43"/>
        <end position="164"/>
    </location>
</feature>
<accession>A0AA46TKW0</accession>
<dbReference type="EMBL" id="CP094970">
    <property type="protein sequence ID" value="UYM06993.1"/>
    <property type="molecule type" value="Genomic_DNA"/>
</dbReference>